<dbReference type="Proteomes" id="UP001215598">
    <property type="component" value="Unassembled WGS sequence"/>
</dbReference>
<accession>A0AAD7I4E7</accession>
<evidence type="ECO:0000313" key="2">
    <source>
        <dbReference type="Proteomes" id="UP001215598"/>
    </source>
</evidence>
<keyword evidence="2" id="KW-1185">Reference proteome</keyword>
<dbReference type="AlphaFoldDB" id="A0AAD7I4E7"/>
<evidence type="ECO:0000313" key="1">
    <source>
        <dbReference type="EMBL" id="KAJ7733634.1"/>
    </source>
</evidence>
<protein>
    <submittedName>
        <fullName evidence="1">Uncharacterized protein</fullName>
    </submittedName>
</protein>
<dbReference type="EMBL" id="JARKIB010000137">
    <property type="protein sequence ID" value="KAJ7733634.1"/>
    <property type="molecule type" value="Genomic_DNA"/>
</dbReference>
<reference evidence="1" key="1">
    <citation type="submission" date="2023-03" db="EMBL/GenBank/DDBJ databases">
        <title>Massive genome expansion in bonnet fungi (Mycena s.s.) driven by repeated elements and novel gene families across ecological guilds.</title>
        <authorList>
            <consortium name="Lawrence Berkeley National Laboratory"/>
            <person name="Harder C.B."/>
            <person name="Miyauchi S."/>
            <person name="Viragh M."/>
            <person name="Kuo A."/>
            <person name="Thoen E."/>
            <person name="Andreopoulos B."/>
            <person name="Lu D."/>
            <person name="Skrede I."/>
            <person name="Drula E."/>
            <person name="Henrissat B."/>
            <person name="Morin E."/>
            <person name="Kohler A."/>
            <person name="Barry K."/>
            <person name="LaButti K."/>
            <person name="Morin E."/>
            <person name="Salamov A."/>
            <person name="Lipzen A."/>
            <person name="Mereny Z."/>
            <person name="Hegedus B."/>
            <person name="Baldrian P."/>
            <person name="Stursova M."/>
            <person name="Weitz H."/>
            <person name="Taylor A."/>
            <person name="Grigoriev I.V."/>
            <person name="Nagy L.G."/>
            <person name="Martin F."/>
            <person name="Kauserud H."/>
        </authorList>
    </citation>
    <scope>NUCLEOTIDE SEQUENCE</scope>
    <source>
        <strain evidence="1">CBHHK182m</strain>
    </source>
</reference>
<proteinExistence type="predicted"/>
<sequence length="166" mass="17466">MSTANSPTEVDAASTLVTPAVVPAIAPVLPKTPEASALLRHLQAIARQTALAQANLSILLGGESVVEPTFVEKTPVTPAELAAAFAGHEESQSYWVVLRGREPGLYLTATGANDQTNGVPAQFQQRMPGLALALALYTEYYGQNAVRKLVEEETLEEGPSVLAADV</sequence>
<organism evidence="1 2">
    <name type="scientific">Mycena metata</name>
    <dbReference type="NCBI Taxonomy" id="1033252"/>
    <lineage>
        <taxon>Eukaryota</taxon>
        <taxon>Fungi</taxon>
        <taxon>Dikarya</taxon>
        <taxon>Basidiomycota</taxon>
        <taxon>Agaricomycotina</taxon>
        <taxon>Agaricomycetes</taxon>
        <taxon>Agaricomycetidae</taxon>
        <taxon>Agaricales</taxon>
        <taxon>Marasmiineae</taxon>
        <taxon>Mycenaceae</taxon>
        <taxon>Mycena</taxon>
    </lineage>
</organism>
<gene>
    <name evidence="1" type="ORF">B0H16DRAFT_1467975</name>
</gene>
<comment type="caution">
    <text evidence="1">The sequence shown here is derived from an EMBL/GenBank/DDBJ whole genome shotgun (WGS) entry which is preliminary data.</text>
</comment>
<name>A0AAD7I4E7_9AGAR</name>